<dbReference type="EMBL" id="RBXL01000001">
    <property type="protein sequence ID" value="RKT45111.1"/>
    <property type="molecule type" value="Genomic_DNA"/>
</dbReference>
<protein>
    <submittedName>
        <fullName evidence="1">Uncharacterized protein</fullName>
    </submittedName>
</protein>
<comment type="caution">
    <text evidence="1">The sequence shown here is derived from an EMBL/GenBank/DDBJ whole genome shotgun (WGS) entry which is preliminary data.</text>
</comment>
<sequence length="80" mass="9236">MIDGADGRMETQSFAADLTERKRRRIRLARLEADIAYFQARLEMIGEPTSANQRTQRKAFELLLKTVSTKVAKVQRERPV</sequence>
<name>A0A495V6U4_9GAMM</name>
<reference evidence="1 2" key="1">
    <citation type="submission" date="2018-10" db="EMBL/GenBank/DDBJ databases">
        <title>Genomic Encyclopedia of Archaeal and Bacterial Type Strains, Phase II (KMG-II): from individual species to whole genera.</title>
        <authorList>
            <person name="Goeker M."/>
        </authorList>
    </citation>
    <scope>NUCLEOTIDE SEQUENCE [LARGE SCALE GENOMIC DNA]</scope>
    <source>
        <strain evidence="1 2">DSM 235</strain>
    </source>
</reference>
<dbReference type="Proteomes" id="UP000274556">
    <property type="component" value="Unassembled WGS sequence"/>
</dbReference>
<gene>
    <name evidence="1" type="ORF">BDD21_2528</name>
</gene>
<organism evidence="1 2">
    <name type="scientific">Thiocapsa rosea</name>
    <dbReference type="NCBI Taxonomy" id="69360"/>
    <lineage>
        <taxon>Bacteria</taxon>
        <taxon>Pseudomonadati</taxon>
        <taxon>Pseudomonadota</taxon>
        <taxon>Gammaproteobacteria</taxon>
        <taxon>Chromatiales</taxon>
        <taxon>Chromatiaceae</taxon>
        <taxon>Thiocapsa</taxon>
    </lineage>
</organism>
<keyword evidence="2" id="KW-1185">Reference proteome</keyword>
<evidence type="ECO:0000313" key="2">
    <source>
        <dbReference type="Proteomes" id="UP000274556"/>
    </source>
</evidence>
<evidence type="ECO:0000313" key="1">
    <source>
        <dbReference type="EMBL" id="RKT45111.1"/>
    </source>
</evidence>
<dbReference type="AlphaFoldDB" id="A0A495V6U4"/>
<proteinExistence type="predicted"/>
<accession>A0A495V6U4</accession>